<evidence type="ECO:0000256" key="3">
    <source>
        <dbReference type="ARBA" id="ARBA00002695"/>
    </source>
</evidence>
<dbReference type="InterPro" id="IPR004431">
    <property type="entry name" value="3-IsopropMal_deHydase_ssu"/>
</dbReference>
<keyword evidence="9" id="KW-0004">4Fe-4S</keyword>
<dbReference type="Proteomes" id="UP000237144">
    <property type="component" value="Unassembled WGS sequence"/>
</dbReference>
<evidence type="ECO:0000256" key="6">
    <source>
        <dbReference type="ARBA" id="ARBA00011998"/>
    </source>
</evidence>
<evidence type="ECO:0000256" key="16">
    <source>
        <dbReference type="ARBA" id="ARBA00031631"/>
    </source>
</evidence>
<dbReference type="InterPro" id="IPR033941">
    <property type="entry name" value="IPMI_cat"/>
</dbReference>
<dbReference type="InterPro" id="IPR036008">
    <property type="entry name" value="Aconitase_4Fe-4S_dom"/>
</dbReference>
<dbReference type="InterPro" id="IPR000573">
    <property type="entry name" value="AconitaseA/IPMdHydase_ssu_swvl"/>
</dbReference>
<keyword evidence="12" id="KW-0408">Iron</keyword>
<feature type="domain" description="Aconitase/3-isopropylmalate dehydratase large subunit alpha/beta/alpha" evidence="19">
    <location>
        <begin position="30"/>
        <end position="486"/>
    </location>
</feature>
<dbReference type="EMBL" id="PJQD01000023">
    <property type="protein sequence ID" value="POY74513.1"/>
    <property type="molecule type" value="Genomic_DNA"/>
</dbReference>
<dbReference type="PRINTS" id="PR00415">
    <property type="entry name" value="ACONITASE"/>
</dbReference>
<evidence type="ECO:0000313" key="21">
    <source>
        <dbReference type="EMBL" id="POY74513.1"/>
    </source>
</evidence>
<gene>
    <name evidence="21" type="ORF">BMF94_2273</name>
</gene>
<evidence type="ECO:0000259" key="19">
    <source>
        <dbReference type="Pfam" id="PF00330"/>
    </source>
</evidence>
<evidence type="ECO:0000256" key="9">
    <source>
        <dbReference type="ARBA" id="ARBA00022485"/>
    </source>
</evidence>
<dbReference type="PANTHER" id="PTHR43822:SF9">
    <property type="entry name" value="3-ISOPROPYLMALATE DEHYDRATASE"/>
    <property type="match status" value="1"/>
</dbReference>
<dbReference type="SUPFAM" id="SSF53732">
    <property type="entry name" value="Aconitase iron-sulfur domain"/>
    <property type="match status" value="1"/>
</dbReference>
<dbReference type="InterPro" id="IPR015931">
    <property type="entry name" value="Acnase/IPM_dHydase_lsu_aba_1/3"/>
</dbReference>
<comment type="caution">
    <text evidence="21">The sequence shown here is derived from an EMBL/GenBank/DDBJ whole genome shotgun (WGS) entry which is preliminary data.</text>
</comment>
<dbReference type="OrthoDB" id="2279155at2759"/>
<keyword evidence="8" id="KW-0432">Leucine biosynthesis</keyword>
<dbReference type="NCBIfam" id="TIGR00171">
    <property type="entry name" value="leuD"/>
    <property type="match status" value="1"/>
</dbReference>
<dbReference type="GO" id="GO:0009316">
    <property type="term" value="C:3-isopropylmalate dehydratase complex"/>
    <property type="evidence" value="ECO:0007669"/>
    <property type="project" value="InterPro"/>
</dbReference>
<dbReference type="SUPFAM" id="SSF52016">
    <property type="entry name" value="LeuD/IlvD-like"/>
    <property type="match status" value="1"/>
</dbReference>
<dbReference type="Pfam" id="PF00330">
    <property type="entry name" value="Aconitase"/>
    <property type="match status" value="1"/>
</dbReference>
<dbReference type="HAMAP" id="MF_01026">
    <property type="entry name" value="LeuC_type1"/>
    <property type="match status" value="1"/>
</dbReference>
<dbReference type="AlphaFoldDB" id="A0A2S5BCN0"/>
<reference evidence="21 22" key="1">
    <citation type="journal article" date="2018" name="Front. Microbiol.">
        <title>Prospects for Fungal Bioremediation of Acidic Radioactive Waste Sites: Characterization and Genome Sequence of Rhodotorula taiwanensis MD1149.</title>
        <authorList>
            <person name="Tkavc R."/>
            <person name="Matrosova V.Y."/>
            <person name="Grichenko O.E."/>
            <person name="Gostincar C."/>
            <person name="Volpe R.P."/>
            <person name="Klimenkova P."/>
            <person name="Gaidamakova E.K."/>
            <person name="Zhou C.E."/>
            <person name="Stewart B.J."/>
            <person name="Lyman M.G."/>
            <person name="Malfatti S.A."/>
            <person name="Rubinfeld B."/>
            <person name="Courtot M."/>
            <person name="Singh J."/>
            <person name="Dalgard C.L."/>
            <person name="Hamilton T."/>
            <person name="Frey K.G."/>
            <person name="Gunde-Cimerman N."/>
            <person name="Dugan L."/>
            <person name="Daly M.J."/>
        </authorList>
    </citation>
    <scope>NUCLEOTIDE SEQUENCE [LARGE SCALE GENOMIC DNA]</scope>
    <source>
        <strain evidence="21 22">MD1149</strain>
    </source>
</reference>
<keyword evidence="22" id="KW-1185">Reference proteome</keyword>
<dbReference type="CDD" id="cd01583">
    <property type="entry name" value="IPMI"/>
    <property type="match status" value="1"/>
</dbReference>
<evidence type="ECO:0000256" key="2">
    <source>
        <dbReference type="ARBA" id="ARBA00001966"/>
    </source>
</evidence>
<dbReference type="GO" id="GO:0009098">
    <property type="term" value="P:L-leucine biosynthetic process"/>
    <property type="evidence" value="ECO:0007669"/>
    <property type="project" value="UniProtKB-UniPathway"/>
</dbReference>
<dbReference type="FunFam" id="3.30.499.10:FF:000007">
    <property type="entry name" value="3-isopropylmalate dehydratase large subunit"/>
    <property type="match status" value="1"/>
</dbReference>
<dbReference type="STRING" id="741276.A0A2S5BCN0"/>
<dbReference type="EC" id="4.2.1.33" evidence="6"/>
<dbReference type="GO" id="GO:0046872">
    <property type="term" value="F:metal ion binding"/>
    <property type="evidence" value="ECO:0007669"/>
    <property type="project" value="UniProtKB-KW"/>
</dbReference>
<comment type="catalytic activity">
    <reaction evidence="1">
        <text>(2R,3S)-3-isopropylmalate = (2S)-2-isopropylmalate</text>
        <dbReference type="Rhea" id="RHEA:32287"/>
        <dbReference type="ChEBI" id="CHEBI:1178"/>
        <dbReference type="ChEBI" id="CHEBI:35121"/>
        <dbReference type="EC" id="4.2.1.33"/>
    </reaction>
</comment>
<dbReference type="CDD" id="cd01577">
    <property type="entry name" value="IPMI_Swivel"/>
    <property type="match status" value="1"/>
</dbReference>
<evidence type="ECO:0000256" key="10">
    <source>
        <dbReference type="ARBA" id="ARBA00022605"/>
    </source>
</evidence>
<evidence type="ECO:0000256" key="12">
    <source>
        <dbReference type="ARBA" id="ARBA00023004"/>
    </source>
</evidence>
<evidence type="ECO:0000256" key="8">
    <source>
        <dbReference type="ARBA" id="ARBA00022430"/>
    </source>
</evidence>
<dbReference type="PROSITE" id="PS00450">
    <property type="entry name" value="ACONITASE_1"/>
    <property type="match status" value="1"/>
</dbReference>
<evidence type="ECO:0000256" key="18">
    <source>
        <dbReference type="SAM" id="MobiDB-lite"/>
    </source>
</evidence>
<dbReference type="InterPro" id="IPR004430">
    <property type="entry name" value="3-IsopropMal_deHydase_lsu"/>
</dbReference>
<dbReference type="FunFam" id="3.20.19.10:FF:000003">
    <property type="entry name" value="3-isopropylmalate dehydratase small subunit"/>
    <property type="match status" value="1"/>
</dbReference>
<feature type="region of interest" description="Disordered" evidence="18">
    <location>
        <begin position="505"/>
        <end position="525"/>
    </location>
</feature>
<protein>
    <recommendedName>
        <fullName evidence="7">3-isopropylmalate dehydratase</fullName>
        <ecNumber evidence="6">4.2.1.33</ecNumber>
    </recommendedName>
    <alternativeName>
        <fullName evidence="16">Alpha-IPM isomerase</fullName>
    </alternativeName>
    <alternativeName>
        <fullName evidence="17">Isopropylmalate isomerase</fullName>
    </alternativeName>
</protein>
<dbReference type="UniPathway" id="UPA00048">
    <property type="reaction ID" value="UER00071"/>
</dbReference>
<dbReference type="FunFam" id="3.30.499.10:FF:000006">
    <property type="entry name" value="3-isopropylmalate dehydratase large subunit"/>
    <property type="match status" value="1"/>
</dbReference>
<evidence type="ECO:0000313" key="22">
    <source>
        <dbReference type="Proteomes" id="UP000237144"/>
    </source>
</evidence>
<dbReference type="InterPro" id="IPR001030">
    <property type="entry name" value="Acoase/IPM_deHydtase_lsu_aba"/>
</dbReference>
<evidence type="ECO:0000256" key="11">
    <source>
        <dbReference type="ARBA" id="ARBA00022723"/>
    </source>
</evidence>
<dbReference type="PROSITE" id="PS01244">
    <property type="entry name" value="ACONITASE_2"/>
    <property type="match status" value="1"/>
</dbReference>
<sequence length="770" mass="83005">MVSYLRQRQLSVENLTRAATAQTGPRTLYDKVFDNHVVHVSDDGTTIMYIDRHIVHEVTSPQAFEGLSLAGRKVRRLDGTLATVDHNVPTSSRKNYKDSASFIKEADSRLQVLTLEENVRKFGVNFFGMTDKRQGIVHVIGPEQGFTLPGTTVVCGDSHTSTHGAFGALAFGIGTSEVEHVLATQTILQKKSQNMRVQIDGDLAAGVTSKDVMLHVIGQIGTAGGTGSVIEFCGTAVEKMSMEARMSMANMSIEGGARAGMFAPDEITFAYLKGKPLAPKGAEWDQAVGFWKSLRSDEGAHYDKVVKIDAADIPPTVTWGTSPEDTVSIDGTVPDPAKAADEATKGKIERALAYMGLEPNQKIQDIKITNVFIGSCTNSRIEDLRAAATIAKGRKVAEGIVAMVVPGSGLVKEQAEKEGLDRIFTEAGFDWREAGCSMCLGMNPDMLTPGQRCASTSNRNFEGRQGPGGRTHLMSPAMAAAAAIAGHLADARKYQDGQRIAAPVPSVEIAPEEEEVPTTEQPTDAADDGVVESAAAPENGAPVTTAAAGMPKFEVLEGTAAPLERANIDTDLIIPARFLKTIKRTGLGISLFAALRYNDDGSEKPDFVLNQPAYRDSKILVVSGGNFGCGSSREHAPWALLDFGIRAVIASSFADIFNNNMYKNGSLPVVLPEEQIAVLIEDAKAEKPLAVDLPKQVVRRSNGEEFSFDVDQSRKHYLVNGLDEISLTLQREADITAYEKKRSEMCPWLDGKQYRSGKIGVTDGPKKTDW</sequence>
<dbReference type="NCBIfam" id="NF009116">
    <property type="entry name" value="PRK12466.1"/>
    <property type="match status" value="1"/>
</dbReference>
<dbReference type="GO" id="GO:0003861">
    <property type="term" value="F:3-isopropylmalate dehydratase activity"/>
    <property type="evidence" value="ECO:0007669"/>
    <property type="project" value="UniProtKB-EC"/>
</dbReference>
<dbReference type="InterPro" id="IPR050067">
    <property type="entry name" value="IPM_dehydratase_rel_enz"/>
</dbReference>
<proteinExistence type="inferred from homology"/>
<name>A0A2S5BCN0_9BASI</name>
<dbReference type="NCBIfam" id="NF004016">
    <property type="entry name" value="PRK05478.1"/>
    <property type="match status" value="1"/>
</dbReference>
<dbReference type="HAMAP" id="MF_01031">
    <property type="entry name" value="LeuD_type1"/>
    <property type="match status" value="1"/>
</dbReference>
<keyword evidence="14 21" id="KW-0456">Lyase</keyword>
<evidence type="ECO:0000256" key="17">
    <source>
        <dbReference type="ARBA" id="ARBA00033368"/>
    </source>
</evidence>
<comment type="similarity">
    <text evidence="5">Belongs to the aconitase/IPM isomerase family.</text>
</comment>
<evidence type="ECO:0000256" key="14">
    <source>
        <dbReference type="ARBA" id="ARBA00023239"/>
    </source>
</evidence>
<comment type="cofactor">
    <cofactor evidence="2">
        <name>[4Fe-4S] cluster</name>
        <dbReference type="ChEBI" id="CHEBI:49883"/>
    </cofactor>
</comment>
<dbReference type="GO" id="GO:0051539">
    <property type="term" value="F:4 iron, 4 sulfur cluster binding"/>
    <property type="evidence" value="ECO:0007669"/>
    <property type="project" value="UniProtKB-KW"/>
</dbReference>
<evidence type="ECO:0000256" key="5">
    <source>
        <dbReference type="ARBA" id="ARBA00007185"/>
    </source>
</evidence>
<evidence type="ECO:0000256" key="4">
    <source>
        <dbReference type="ARBA" id="ARBA00004729"/>
    </source>
</evidence>
<dbReference type="InterPro" id="IPR015928">
    <property type="entry name" value="Aconitase/3IPM_dehydase_swvl"/>
</dbReference>
<keyword evidence="11" id="KW-0479">Metal-binding</keyword>
<evidence type="ECO:0000259" key="20">
    <source>
        <dbReference type="Pfam" id="PF00694"/>
    </source>
</evidence>
<keyword evidence="15" id="KW-0100">Branched-chain amino acid biosynthesis</keyword>
<dbReference type="Gene3D" id="3.20.19.10">
    <property type="entry name" value="Aconitase, domain 4"/>
    <property type="match status" value="1"/>
</dbReference>
<keyword evidence="13" id="KW-0411">Iron-sulfur</keyword>
<organism evidence="21 22">
    <name type="scientific">Rhodotorula taiwanensis</name>
    <dbReference type="NCBI Taxonomy" id="741276"/>
    <lineage>
        <taxon>Eukaryota</taxon>
        <taxon>Fungi</taxon>
        <taxon>Dikarya</taxon>
        <taxon>Basidiomycota</taxon>
        <taxon>Pucciniomycotina</taxon>
        <taxon>Microbotryomycetes</taxon>
        <taxon>Sporidiobolales</taxon>
        <taxon>Sporidiobolaceae</taxon>
        <taxon>Rhodotorula</taxon>
    </lineage>
</organism>
<accession>A0A2S5BCN0</accession>
<dbReference type="NCBIfam" id="NF002458">
    <property type="entry name" value="PRK01641.1"/>
    <property type="match status" value="1"/>
</dbReference>
<dbReference type="Gene3D" id="3.30.499.10">
    <property type="entry name" value="Aconitase, domain 3"/>
    <property type="match status" value="2"/>
</dbReference>
<keyword evidence="10" id="KW-0028">Amino-acid biosynthesis</keyword>
<dbReference type="NCBIfam" id="TIGR00170">
    <property type="entry name" value="leuC"/>
    <property type="match status" value="1"/>
</dbReference>
<evidence type="ECO:0000256" key="13">
    <source>
        <dbReference type="ARBA" id="ARBA00023014"/>
    </source>
</evidence>
<feature type="domain" description="Aconitase A/isopropylmalate dehydratase small subunit swivel" evidence="20">
    <location>
        <begin position="550"/>
        <end position="673"/>
    </location>
</feature>
<evidence type="ECO:0000256" key="1">
    <source>
        <dbReference type="ARBA" id="ARBA00000491"/>
    </source>
</evidence>
<evidence type="ECO:0000256" key="7">
    <source>
        <dbReference type="ARBA" id="ARBA00014371"/>
    </source>
</evidence>
<comment type="function">
    <text evidence="3">Catalyzes the isomerization between 2-isopropylmalate and 3-isopropylmalate, via the formation of 2-isopropylmaleate.</text>
</comment>
<evidence type="ECO:0000256" key="15">
    <source>
        <dbReference type="ARBA" id="ARBA00023304"/>
    </source>
</evidence>
<dbReference type="Pfam" id="PF00694">
    <property type="entry name" value="Aconitase_C"/>
    <property type="match status" value="1"/>
</dbReference>
<dbReference type="InterPro" id="IPR033940">
    <property type="entry name" value="IPMI_Swivel"/>
</dbReference>
<comment type="pathway">
    <text evidence="4">Amino-acid biosynthesis; L-leucine biosynthesis; L-leucine from 3-methyl-2-oxobutanoate: step 2/4.</text>
</comment>
<dbReference type="InterPro" id="IPR018136">
    <property type="entry name" value="Aconitase_4Fe-4S_BS"/>
</dbReference>
<dbReference type="PANTHER" id="PTHR43822">
    <property type="entry name" value="HOMOACONITASE, MITOCHONDRIAL-RELATED"/>
    <property type="match status" value="1"/>
</dbReference>